<dbReference type="PANTHER" id="PTHR42878">
    <property type="entry name" value="TWO-COMPONENT HISTIDINE KINASE"/>
    <property type="match status" value="1"/>
</dbReference>
<dbReference type="InterPro" id="IPR036097">
    <property type="entry name" value="HisK_dim/P_sf"/>
</dbReference>
<dbReference type="InterPro" id="IPR005467">
    <property type="entry name" value="His_kinase_dom"/>
</dbReference>
<dbReference type="SUPFAM" id="SSF47384">
    <property type="entry name" value="Homodimeric domain of signal transducing histidine kinase"/>
    <property type="match status" value="1"/>
</dbReference>
<evidence type="ECO:0000256" key="3">
    <source>
        <dbReference type="ARBA" id="ARBA00012438"/>
    </source>
</evidence>
<keyword evidence="9" id="KW-1133">Transmembrane helix</keyword>
<keyword evidence="12" id="KW-1185">Reference proteome</keyword>
<feature type="transmembrane region" description="Helical" evidence="9">
    <location>
        <begin position="151"/>
        <end position="171"/>
    </location>
</feature>
<evidence type="ECO:0000256" key="9">
    <source>
        <dbReference type="SAM" id="Phobius"/>
    </source>
</evidence>
<evidence type="ECO:0000256" key="5">
    <source>
        <dbReference type="ARBA" id="ARBA00022741"/>
    </source>
</evidence>
<dbReference type="Pfam" id="PF00512">
    <property type="entry name" value="HisKA"/>
    <property type="match status" value="1"/>
</dbReference>
<dbReference type="PANTHER" id="PTHR42878:SF7">
    <property type="entry name" value="SENSOR HISTIDINE KINASE GLRK"/>
    <property type="match status" value="1"/>
</dbReference>
<protein>
    <recommendedName>
        <fullName evidence="3">histidine kinase</fullName>
        <ecNumber evidence="3">2.7.13.3</ecNumber>
    </recommendedName>
</protein>
<keyword evidence="4" id="KW-0808">Transferase</keyword>
<keyword evidence="5" id="KW-0547">Nucleotide-binding</keyword>
<dbReference type="Gene3D" id="3.30.565.10">
    <property type="entry name" value="Histidine kinase-like ATPase, C-terminal domain"/>
    <property type="match status" value="1"/>
</dbReference>
<keyword evidence="9" id="KW-0472">Membrane</keyword>
<dbReference type="Proteomes" id="UP000673375">
    <property type="component" value="Unassembled WGS sequence"/>
</dbReference>
<keyword evidence="9" id="KW-0812">Transmembrane</keyword>
<evidence type="ECO:0000313" key="12">
    <source>
        <dbReference type="Proteomes" id="UP000673375"/>
    </source>
</evidence>
<dbReference type="InterPro" id="IPR003594">
    <property type="entry name" value="HATPase_dom"/>
</dbReference>
<dbReference type="SUPFAM" id="SSF55874">
    <property type="entry name" value="ATPase domain of HSP90 chaperone/DNA topoisomerase II/histidine kinase"/>
    <property type="match status" value="1"/>
</dbReference>
<reference evidence="11 12" key="1">
    <citation type="submission" date="2020-12" db="EMBL/GenBank/DDBJ databases">
        <title>Vagococcus allomyrinae sp. nov. and Enterococcus lavae sp. nov., isolated from the larvae of Allomyrina dichotoma.</title>
        <authorList>
            <person name="Lee S.D."/>
        </authorList>
    </citation>
    <scope>NUCLEOTIDE SEQUENCE [LARGE SCALE GENOMIC DNA]</scope>
    <source>
        <strain evidence="11 12">BWM-S5</strain>
    </source>
</reference>
<evidence type="ECO:0000256" key="1">
    <source>
        <dbReference type="ARBA" id="ARBA00000085"/>
    </source>
</evidence>
<feature type="transmembrane region" description="Helical" evidence="9">
    <location>
        <begin position="7"/>
        <end position="31"/>
    </location>
</feature>
<dbReference type="CDD" id="cd00082">
    <property type="entry name" value="HisKA"/>
    <property type="match status" value="1"/>
</dbReference>
<proteinExistence type="predicted"/>
<evidence type="ECO:0000256" key="6">
    <source>
        <dbReference type="ARBA" id="ARBA00022777"/>
    </source>
</evidence>
<dbReference type="PROSITE" id="PS50109">
    <property type="entry name" value="HIS_KIN"/>
    <property type="match status" value="1"/>
</dbReference>
<evidence type="ECO:0000256" key="4">
    <source>
        <dbReference type="ARBA" id="ARBA00022679"/>
    </source>
</evidence>
<organism evidence="11 12">
    <name type="scientific">Enterococcus larvae</name>
    <dbReference type="NCBI Taxonomy" id="2794352"/>
    <lineage>
        <taxon>Bacteria</taxon>
        <taxon>Bacillati</taxon>
        <taxon>Bacillota</taxon>
        <taxon>Bacilli</taxon>
        <taxon>Lactobacillales</taxon>
        <taxon>Enterococcaceae</taxon>
        <taxon>Enterococcus</taxon>
    </lineage>
</organism>
<keyword evidence="6 11" id="KW-0418">Kinase</keyword>
<evidence type="ECO:0000313" key="11">
    <source>
        <dbReference type="EMBL" id="MBP1046130.1"/>
    </source>
</evidence>
<comment type="caution">
    <text evidence="11">The sequence shown here is derived from an EMBL/GenBank/DDBJ whole genome shotgun (WGS) entry which is preliminary data.</text>
</comment>
<evidence type="ECO:0000256" key="8">
    <source>
        <dbReference type="ARBA" id="ARBA00023012"/>
    </source>
</evidence>
<dbReference type="EC" id="2.7.13.3" evidence="3"/>
<dbReference type="Gene3D" id="1.10.287.130">
    <property type="match status" value="1"/>
</dbReference>
<keyword evidence="7" id="KW-0067">ATP-binding</keyword>
<dbReference type="SMART" id="SM00388">
    <property type="entry name" value="HisKA"/>
    <property type="match status" value="1"/>
</dbReference>
<keyword evidence="8" id="KW-0902">Two-component regulatory system</keyword>
<dbReference type="RefSeq" id="WP_209556951.1">
    <property type="nucleotide sequence ID" value="NZ_JAEDXU010000003.1"/>
</dbReference>
<comment type="catalytic activity">
    <reaction evidence="1">
        <text>ATP + protein L-histidine = ADP + protein N-phospho-L-histidine.</text>
        <dbReference type="EC" id="2.7.13.3"/>
    </reaction>
</comment>
<dbReference type="InterPro" id="IPR036890">
    <property type="entry name" value="HATPase_C_sf"/>
</dbReference>
<evidence type="ECO:0000256" key="7">
    <source>
        <dbReference type="ARBA" id="ARBA00022840"/>
    </source>
</evidence>
<dbReference type="EMBL" id="JAEDXU010000003">
    <property type="protein sequence ID" value="MBP1046130.1"/>
    <property type="molecule type" value="Genomic_DNA"/>
</dbReference>
<accession>A0ABS4CI71</accession>
<dbReference type="InterPro" id="IPR050351">
    <property type="entry name" value="BphY/WalK/GraS-like"/>
</dbReference>
<dbReference type="InterPro" id="IPR003661">
    <property type="entry name" value="HisK_dim/P_dom"/>
</dbReference>
<comment type="subcellular location">
    <subcellularLocation>
        <location evidence="2">Membrane</location>
    </subcellularLocation>
</comment>
<dbReference type="GO" id="GO:0016301">
    <property type="term" value="F:kinase activity"/>
    <property type="evidence" value="ECO:0007669"/>
    <property type="project" value="UniProtKB-KW"/>
</dbReference>
<feature type="domain" description="Histidine kinase" evidence="10">
    <location>
        <begin position="182"/>
        <end position="374"/>
    </location>
</feature>
<dbReference type="Pfam" id="PF02518">
    <property type="entry name" value="HATPase_c"/>
    <property type="match status" value="1"/>
</dbReference>
<name>A0ABS4CI71_9ENTE</name>
<dbReference type="SMART" id="SM00387">
    <property type="entry name" value="HATPase_c"/>
    <property type="match status" value="1"/>
</dbReference>
<evidence type="ECO:0000259" key="10">
    <source>
        <dbReference type="PROSITE" id="PS50109"/>
    </source>
</evidence>
<evidence type="ECO:0000256" key="2">
    <source>
        <dbReference type="ARBA" id="ARBA00004370"/>
    </source>
</evidence>
<gene>
    <name evidence="11" type="ORF">I6N96_07530</name>
</gene>
<sequence length="374" mass="43944">MQLWKKNFFFVVVLFQGMLFAGLFAFVSYSFQQSLIKETALFKQWMEESEFLISKLAEEPTSGFTQELVQVINEQQQFYFKISNQDGILFSSIPKYVSLEEMQEIERFSIKKRSRKTYLFYCTSKRIEGTEFEVLFVKDSSFLYLEQRERIIYSSLFGVLFSIFLSVIIYWQMKKIYKPVQNLSHELRTPLTLISGYSEYLMRMKTTEEEKMTMSQEIFQESQQLQEVIEQLLIMGDLTDGELKMEKLYVSELIQNLTHKYPKLKLSIFEEVEVWGNRVLLLRLFDNLLDNAFRAAGDTEVQLIISGKKIELSNSGARISERQLRKMNRGKKLSSSEYGGSGQGFLICREIVLLHHGKITIQSDERRTNVFIVF</sequence>